<reference evidence="1" key="1">
    <citation type="submission" date="2017-05" db="EMBL/GenBank/DDBJ databases">
        <authorList>
            <person name="Imhoff J.F."/>
            <person name="Rahn T."/>
            <person name="Kuenzel S."/>
            <person name="Neulinger S.C."/>
        </authorList>
    </citation>
    <scope>NUCLEOTIDE SEQUENCE</scope>
    <source>
        <strain evidence="1">DSM 4395</strain>
    </source>
</reference>
<organism evidence="1 2">
    <name type="scientific">Halochromatium salexigens</name>
    <name type="common">Chromatium salexigens</name>
    <dbReference type="NCBI Taxonomy" id="49447"/>
    <lineage>
        <taxon>Bacteria</taxon>
        <taxon>Pseudomonadati</taxon>
        <taxon>Pseudomonadota</taxon>
        <taxon>Gammaproteobacteria</taxon>
        <taxon>Chromatiales</taxon>
        <taxon>Chromatiaceae</taxon>
        <taxon>Halochromatium</taxon>
    </lineage>
</organism>
<accession>A0AAJ0UFR5</accession>
<protein>
    <recommendedName>
        <fullName evidence="3">Nicotinate-nucleotide--dimethylbenzimidazole phosphoribosyltransferase</fullName>
    </recommendedName>
</protein>
<dbReference type="Gene3D" id="3.40.50.10210">
    <property type="match status" value="1"/>
</dbReference>
<dbReference type="Proteomes" id="UP001296967">
    <property type="component" value="Unassembled WGS sequence"/>
</dbReference>
<evidence type="ECO:0000313" key="2">
    <source>
        <dbReference type="Proteomes" id="UP001296967"/>
    </source>
</evidence>
<sequence>MRIHSAWPQWLSVPAAPVQYGVGEGAGHGAGNGAGQAGALPVRLLAMVADHGLAARADRRTGDRAPRDCALATSVTEARLDLGRHDAARVDPQAQCFALGPGTRDSRLGPAMDGHQLDRALSVGRQAIERAKLEGVALILAHGEAGAGAQSTNRAWRHLLDGGLVEHPDPDAALIHERHAETLERADPYQALRCLGGFEHAALVGSALAAAQLGLAWRAVGTSAWIASLLALRLNPSARAWLGATPSLRHAQLEAGFCLQYAPCWHHRRPDTASWARSSLSFRKS</sequence>
<gene>
    <name evidence="1" type="ORF">CCR82_08835</name>
</gene>
<dbReference type="InterPro" id="IPR036087">
    <property type="entry name" value="Nict_dMeBzImd_PRibTrfase_sf"/>
</dbReference>
<dbReference type="RefSeq" id="WP_201245211.1">
    <property type="nucleotide sequence ID" value="NZ_NHSF01000054.1"/>
</dbReference>
<comment type="caution">
    <text evidence="1">The sequence shown here is derived from an EMBL/GenBank/DDBJ whole genome shotgun (WGS) entry which is preliminary data.</text>
</comment>
<evidence type="ECO:0008006" key="3">
    <source>
        <dbReference type="Google" id="ProtNLM"/>
    </source>
</evidence>
<evidence type="ECO:0000313" key="1">
    <source>
        <dbReference type="EMBL" id="MBK5930624.1"/>
    </source>
</evidence>
<keyword evidence="2" id="KW-1185">Reference proteome</keyword>
<proteinExistence type="predicted"/>
<reference evidence="1" key="2">
    <citation type="journal article" date="2020" name="Microorganisms">
        <title>Osmotic Adaptation and Compatible Solute Biosynthesis of Phototrophic Bacteria as Revealed from Genome Analyses.</title>
        <authorList>
            <person name="Imhoff J.F."/>
            <person name="Rahn T."/>
            <person name="Kunzel S."/>
            <person name="Keller A."/>
            <person name="Neulinger S.C."/>
        </authorList>
    </citation>
    <scope>NUCLEOTIDE SEQUENCE</scope>
    <source>
        <strain evidence="1">DSM 4395</strain>
    </source>
</reference>
<dbReference type="AlphaFoldDB" id="A0AAJ0UFR5"/>
<dbReference type="InterPro" id="IPR003200">
    <property type="entry name" value="Nict_dMeBzImd_PRibTrfase"/>
</dbReference>
<dbReference type="SUPFAM" id="SSF52733">
    <property type="entry name" value="Nicotinate mononucleotide:5,6-dimethylbenzimidazole phosphoribosyltransferase (CobT)"/>
    <property type="match status" value="1"/>
</dbReference>
<dbReference type="GO" id="GO:0008939">
    <property type="term" value="F:nicotinate-nucleotide-dimethylbenzimidazole phosphoribosyltransferase activity"/>
    <property type="evidence" value="ECO:0007669"/>
    <property type="project" value="InterPro"/>
</dbReference>
<dbReference type="EMBL" id="NHSF01000054">
    <property type="protein sequence ID" value="MBK5930624.1"/>
    <property type="molecule type" value="Genomic_DNA"/>
</dbReference>
<dbReference type="Pfam" id="PF02277">
    <property type="entry name" value="DBI_PRT"/>
    <property type="match status" value="1"/>
</dbReference>
<name>A0AAJ0UFR5_HALSE</name>